<dbReference type="Proteomes" id="UP001162060">
    <property type="component" value="Unassembled WGS sequence"/>
</dbReference>
<accession>A0AAV1U8C6</accession>
<comment type="caution">
    <text evidence="1">The sequence shown here is derived from an EMBL/GenBank/DDBJ whole genome shotgun (WGS) entry which is preliminary data.</text>
</comment>
<evidence type="ECO:0000313" key="2">
    <source>
        <dbReference type="Proteomes" id="UP001162060"/>
    </source>
</evidence>
<name>A0AAV1U8C6_9STRA</name>
<dbReference type="EMBL" id="CAKLBY020000169">
    <property type="protein sequence ID" value="CAK7930864.1"/>
    <property type="molecule type" value="Genomic_DNA"/>
</dbReference>
<organism evidence="1 2">
    <name type="scientific">Peronospora matthiolae</name>
    <dbReference type="NCBI Taxonomy" id="2874970"/>
    <lineage>
        <taxon>Eukaryota</taxon>
        <taxon>Sar</taxon>
        <taxon>Stramenopiles</taxon>
        <taxon>Oomycota</taxon>
        <taxon>Peronosporomycetes</taxon>
        <taxon>Peronosporales</taxon>
        <taxon>Peronosporaceae</taxon>
        <taxon>Peronospora</taxon>
    </lineage>
</organism>
<dbReference type="AlphaFoldDB" id="A0AAV1U8C6"/>
<evidence type="ECO:0000313" key="1">
    <source>
        <dbReference type="EMBL" id="CAK7930864.1"/>
    </source>
</evidence>
<reference evidence="1" key="1">
    <citation type="submission" date="2024-01" db="EMBL/GenBank/DDBJ databases">
        <authorList>
            <person name="Webb A."/>
        </authorList>
    </citation>
    <scope>NUCLEOTIDE SEQUENCE</scope>
    <source>
        <strain evidence="1">Pm1</strain>
    </source>
</reference>
<gene>
    <name evidence="1" type="ORF">PM001_LOCUS16014</name>
</gene>
<sequence length="74" mass="8395">MLSSLPEEYELISLIVENAKDATLIEVKEKLLGEFGRLERKESQERALKVPIEASSEARRTQKLQRDIVKGGLI</sequence>
<protein>
    <submittedName>
        <fullName evidence="1">Uncharacterized protein</fullName>
    </submittedName>
</protein>
<proteinExistence type="predicted"/>